<name>A0A7S5QVS0_9CAUD</name>
<keyword evidence="1" id="KW-0812">Transmembrane</keyword>
<evidence type="ECO:0000256" key="1">
    <source>
        <dbReference type="SAM" id="Phobius"/>
    </source>
</evidence>
<keyword evidence="1" id="KW-1133">Transmembrane helix</keyword>
<sequence length="58" mass="6626">MSLKEKLEYTLATLRNIHHDLEMEHPYYTKEEIVVLVVTFKYAGLALFGIGFGLGLLV</sequence>
<accession>A0A7S5QVS0</accession>
<keyword evidence="3" id="KW-1185">Reference proteome</keyword>
<dbReference type="EMBL" id="MN988466">
    <property type="protein sequence ID" value="QIG67202.1"/>
    <property type="molecule type" value="Genomic_DNA"/>
</dbReference>
<proteinExistence type="predicted"/>
<evidence type="ECO:0000313" key="2">
    <source>
        <dbReference type="EMBL" id="QIG67202.1"/>
    </source>
</evidence>
<gene>
    <name evidence="2" type="ORF">EVB35_022</name>
</gene>
<organism evidence="2 3">
    <name type="scientific">Rhizobium phage RHph_TM34</name>
    <dbReference type="NCBI Taxonomy" id="2509556"/>
    <lineage>
        <taxon>Viruses</taxon>
        <taxon>Duplodnaviria</taxon>
        <taxon>Heunggongvirae</taxon>
        <taxon>Uroviricota</taxon>
        <taxon>Caudoviricetes</taxon>
        <taxon>Autographivirales</taxon>
        <taxon>Dunnvirinae</taxon>
        <taxon>Tepoztlanvirus</taxon>
        <taxon>Tepoztlanvirus RHphTM34</taxon>
    </lineage>
</organism>
<reference evidence="2" key="1">
    <citation type="submission" date="2020-01" db="EMBL/GenBank/DDBJ databases">
        <title>Patterns of diversity and host range of bacteriophage communities associated with bean-nodulatin bacteria.</title>
        <authorList>
            <person name="Vann Cauwenberghe J."/>
            <person name="Santamaria R.I."/>
            <person name="Bustos P."/>
            <person name="Juarez S."/>
            <person name="Gonzalez V."/>
        </authorList>
    </citation>
    <scope>NUCLEOTIDE SEQUENCE</scope>
</reference>
<dbReference type="Proteomes" id="UP000661685">
    <property type="component" value="Segment"/>
</dbReference>
<protein>
    <submittedName>
        <fullName evidence="2">Uncharacterized protein</fullName>
    </submittedName>
</protein>
<evidence type="ECO:0000313" key="3">
    <source>
        <dbReference type="Proteomes" id="UP000661685"/>
    </source>
</evidence>
<feature type="transmembrane region" description="Helical" evidence="1">
    <location>
        <begin position="33"/>
        <end position="57"/>
    </location>
</feature>
<keyword evidence="1" id="KW-0472">Membrane</keyword>